<accession>A0A9P4LN54</accession>
<feature type="domain" description="F-box" evidence="1">
    <location>
        <begin position="82"/>
        <end position="127"/>
    </location>
</feature>
<dbReference type="EMBL" id="ML978186">
    <property type="protein sequence ID" value="KAF2030885.1"/>
    <property type="molecule type" value="Genomic_DNA"/>
</dbReference>
<evidence type="ECO:0000313" key="2">
    <source>
        <dbReference type="EMBL" id="KAF2030885.1"/>
    </source>
</evidence>
<evidence type="ECO:0000313" key="3">
    <source>
        <dbReference type="Proteomes" id="UP000799777"/>
    </source>
</evidence>
<gene>
    <name evidence="2" type="ORF">EK21DRAFT_111552</name>
</gene>
<protein>
    <recommendedName>
        <fullName evidence="1">F-box domain-containing protein</fullName>
    </recommendedName>
</protein>
<dbReference type="InterPro" id="IPR001810">
    <property type="entry name" value="F-box_dom"/>
</dbReference>
<dbReference type="AlphaFoldDB" id="A0A9P4LN54"/>
<dbReference type="Proteomes" id="UP000799777">
    <property type="component" value="Unassembled WGS sequence"/>
</dbReference>
<keyword evidence="3" id="KW-1185">Reference proteome</keyword>
<comment type="caution">
    <text evidence="2">The sequence shown here is derived from an EMBL/GenBank/DDBJ whole genome shotgun (WGS) entry which is preliminary data.</text>
</comment>
<sequence>MNSQECLGGGPSFKLRRSGSVGARRIKALGLTFCRGVNVAIICRRSTFDHLRFDKRRRPPCSPTQSPTCERALHCPTVDFMAASLHNLPDELMLPIALQIGPRDVHSLVLSNRRFRSVAREALVRNATVVPKHIFTLIDLLHQNPELADKMTHLRIGAVDEDMIDEMVELGPAFANMV</sequence>
<dbReference type="PROSITE" id="PS50181">
    <property type="entry name" value="FBOX"/>
    <property type="match status" value="1"/>
</dbReference>
<proteinExistence type="predicted"/>
<reference evidence="2" key="1">
    <citation type="journal article" date="2020" name="Stud. Mycol.">
        <title>101 Dothideomycetes genomes: a test case for predicting lifestyles and emergence of pathogens.</title>
        <authorList>
            <person name="Haridas S."/>
            <person name="Albert R."/>
            <person name="Binder M."/>
            <person name="Bloem J."/>
            <person name="Labutti K."/>
            <person name="Salamov A."/>
            <person name="Andreopoulos B."/>
            <person name="Baker S."/>
            <person name="Barry K."/>
            <person name="Bills G."/>
            <person name="Bluhm B."/>
            <person name="Cannon C."/>
            <person name="Castanera R."/>
            <person name="Culley D."/>
            <person name="Daum C."/>
            <person name="Ezra D."/>
            <person name="Gonzalez J."/>
            <person name="Henrissat B."/>
            <person name="Kuo A."/>
            <person name="Liang C."/>
            <person name="Lipzen A."/>
            <person name="Lutzoni F."/>
            <person name="Magnuson J."/>
            <person name="Mondo S."/>
            <person name="Nolan M."/>
            <person name="Ohm R."/>
            <person name="Pangilinan J."/>
            <person name="Park H.-J."/>
            <person name="Ramirez L."/>
            <person name="Alfaro M."/>
            <person name="Sun H."/>
            <person name="Tritt A."/>
            <person name="Yoshinaga Y."/>
            <person name="Zwiers L.-H."/>
            <person name="Turgeon B."/>
            <person name="Goodwin S."/>
            <person name="Spatafora J."/>
            <person name="Crous P."/>
            <person name="Grigoriev I."/>
        </authorList>
    </citation>
    <scope>NUCLEOTIDE SEQUENCE</scope>
    <source>
        <strain evidence="2">CBS 110217</strain>
    </source>
</reference>
<organism evidence="2 3">
    <name type="scientific">Setomelanomma holmii</name>
    <dbReference type="NCBI Taxonomy" id="210430"/>
    <lineage>
        <taxon>Eukaryota</taxon>
        <taxon>Fungi</taxon>
        <taxon>Dikarya</taxon>
        <taxon>Ascomycota</taxon>
        <taxon>Pezizomycotina</taxon>
        <taxon>Dothideomycetes</taxon>
        <taxon>Pleosporomycetidae</taxon>
        <taxon>Pleosporales</taxon>
        <taxon>Pleosporineae</taxon>
        <taxon>Phaeosphaeriaceae</taxon>
        <taxon>Setomelanomma</taxon>
    </lineage>
</organism>
<dbReference type="OrthoDB" id="3684683at2759"/>
<name>A0A9P4LN54_9PLEO</name>
<evidence type="ECO:0000259" key="1">
    <source>
        <dbReference type="PROSITE" id="PS50181"/>
    </source>
</evidence>